<organism evidence="1 2">
    <name type="scientific">Ajellomyces capsulatus</name>
    <name type="common">Darling's disease fungus</name>
    <name type="synonym">Histoplasma capsulatum</name>
    <dbReference type="NCBI Taxonomy" id="5037"/>
    <lineage>
        <taxon>Eukaryota</taxon>
        <taxon>Fungi</taxon>
        <taxon>Dikarya</taxon>
        <taxon>Ascomycota</taxon>
        <taxon>Pezizomycotina</taxon>
        <taxon>Eurotiomycetes</taxon>
        <taxon>Eurotiomycetidae</taxon>
        <taxon>Onygenales</taxon>
        <taxon>Ajellomycetaceae</taxon>
        <taxon>Histoplasma</taxon>
    </lineage>
</organism>
<reference evidence="1" key="1">
    <citation type="submission" date="2021-01" db="EMBL/GenBank/DDBJ databases">
        <title>Chromosome-level genome assembly of a human fungal pathogen reveals clustering of transcriptionally co-regulated genes.</title>
        <authorList>
            <person name="Voorhies M."/>
            <person name="Cohen S."/>
            <person name="Shea T.P."/>
            <person name="Petrus S."/>
            <person name="Munoz J.F."/>
            <person name="Poplawski S."/>
            <person name="Goldman W.E."/>
            <person name="Michael T."/>
            <person name="Cuomo C.A."/>
            <person name="Sil A."/>
            <person name="Beyhan S."/>
        </authorList>
    </citation>
    <scope>NUCLEOTIDE SEQUENCE</scope>
    <source>
        <strain evidence="1">WU24</strain>
    </source>
</reference>
<dbReference type="Proteomes" id="UP000663671">
    <property type="component" value="Chromosome 1"/>
</dbReference>
<dbReference type="VEuPathDB" id="FungiDB:I7I51_01691"/>
<gene>
    <name evidence="1" type="ORF">I7I51_01691</name>
</gene>
<dbReference type="AlphaFoldDB" id="A0A8A1MJ75"/>
<name>A0A8A1MJ75_AJECA</name>
<proteinExistence type="predicted"/>
<protein>
    <submittedName>
        <fullName evidence="1">Uncharacterized protein</fullName>
    </submittedName>
</protein>
<dbReference type="EMBL" id="CP069114">
    <property type="protein sequence ID" value="QSS64622.1"/>
    <property type="molecule type" value="Genomic_DNA"/>
</dbReference>
<evidence type="ECO:0000313" key="1">
    <source>
        <dbReference type="EMBL" id="QSS64622.1"/>
    </source>
</evidence>
<evidence type="ECO:0000313" key="2">
    <source>
        <dbReference type="Proteomes" id="UP000663671"/>
    </source>
</evidence>
<accession>A0A8A1MJ75</accession>
<sequence length="193" mass="22237">MPSHIKMVGTTRARLPIPQPTWGMDMYDIDDCWNRQFAPVCHPLWFLEYSLSQIMRGNPYLDAQPPCAVASYIKRRNGFAYWWLSCECIAWSDDEQNKTGNEKSNKRWNLTRNAEPEREAFPPHPGMSSYCESNNLALAYIDSYFDSSSVPFYFPFVSAFLEISLAKAEKGLKVRLPVGRNSLVLRQFHQASP</sequence>